<evidence type="ECO:0000313" key="3">
    <source>
        <dbReference type="Proteomes" id="UP001589774"/>
    </source>
</evidence>
<feature type="domain" description="Outer membrane protein beta-barrel" evidence="1">
    <location>
        <begin position="20"/>
        <end position="190"/>
    </location>
</feature>
<gene>
    <name evidence="2" type="ORF">ACFFI0_15685</name>
</gene>
<dbReference type="Proteomes" id="UP001589774">
    <property type="component" value="Unassembled WGS sequence"/>
</dbReference>
<proteinExistence type="predicted"/>
<comment type="caution">
    <text evidence="2">The sequence shown here is derived from an EMBL/GenBank/DDBJ whole genome shotgun (WGS) entry which is preliminary data.</text>
</comment>
<reference evidence="2 3" key="1">
    <citation type="submission" date="2024-09" db="EMBL/GenBank/DDBJ databases">
        <authorList>
            <person name="Sun Q."/>
            <person name="Mori K."/>
        </authorList>
    </citation>
    <scope>NUCLEOTIDE SEQUENCE [LARGE SCALE GENOMIC DNA]</scope>
    <source>
        <strain evidence="2 3">CCM 7765</strain>
    </source>
</reference>
<evidence type="ECO:0000313" key="2">
    <source>
        <dbReference type="EMBL" id="MFC0319763.1"/>
    </source>
</evidence>
<name>A0ABV6HLI0_9SPHI</name>
<dbReference type="EMBL" id="JBHLWO010000002">
    <property type="protein sequence ID" value="MFC0319763.1"/>
    <property type="molecule type" value="Genomic_DNA"/>
</dbReference>
<dbReference type="InterPro" id="IPR025665">
    <property type="entry name" value="Beta-barrel_OMP_2"/>
</dbReference>
<evidence type="ECO:0000259" key="1">
    <source>
        <dbReference type="Pfam" id="PF13568"/>
    </source>
</evidence>
<dbReference type="Pfam" id="PF13568">
    <property type="entry name" value="OMP_b-brl_2"/>
    <property type="match status" value="1"/>
</dbReference>
<protein>
    <submittedName>
        <fullName evidence="2">Porin family protein</fullName>
    </submittedName>
</protein>
<sequence>MKKTIFICILLGLMDKSLSAQQWNIRYSVRLGGNLPYYALSNINNNTSRVASKKVGFTVTGLVEASTARYFAIQSGISFQQLGSQLDYSEFGNTPVKQHTFWLQLPVNFVGKLPLKDSSYFFLSMGPYGGFGLMGSNSFASNYTGNREDFTFGDSGSQKRFDYGVNLHFGYQLKKGYNLSAGYLLGLADLSTSSRYEQRNRAWAFTVGYSF</sequence>
<organism evidence="2 3">
    <name type="scientific">Olivibacter oleidegradans</name>
    <dbReference type="NCBI Taxonomy" id="760123"/>
    <lineage>
        <taxon>Bacteria</taxon>
        <taxon>Pseudomonadati</taxon>
        <taxon>Bacteroidota</taxon>
        <taxon>Sphingobacteriia</taxon>
        <taxon>Sphingobacteriales</taxon>
        <taxon>Sphingobacteriaceae</taxon>
        <taxon>Olivibacter</taxon>
    </lineage>
</organism>
<dbReference type="RefSeq" id="WP_130855723.1">
    <property type="nucleotide sequence ID" value="NZ_JBHLWO010000002.1"/>
</dbReference>
<accession>A0ABV6HLI0</accession>
<keyword evidence="3" id="KW-1185">Reference proteome</keyword>